<dbReference type="InterPro" id="IPR000757">
    <property type="entry name" value="Beta-glucanase-like"/>
</dbReference>
<dbReference type="SUPFAM" id="SSF49899">
    <property type="entry name" value="Concanavalin A-like lectins/glucanases"/>
    <property type="match status" value="1"/>
</dbReference>
<dbReference type="EMBL" id="KQ965768">
    <property type="protein sequence ID" value="KXS14565.1"/>
    <property type="molecule type" value="Genomic_DNA"/>
</dbReference>
<keyword evidence="1" id="KW-0732">Signal</keyword>
<dbReference type="AlphaFoldDB" id="A0A139ADQ0"/>
<evidence type="ECO:0000313" key="6">
    <source>
        <dbReference type="Proteomes" id="UP000070544"/>
    </source>
</evidence>
<dbReference type="OrthoDB" id="4781at2759"/>
<dbReference type="PANTHER" id="PTHR10963">
    <property type="entry name" value="GLYCOSYL HYDROLASE-RELATED"/>
    <property type="match status" value="1"/>
</dbReference>
<dbReference type="STRING" id="1344416.A0A139ADQ0"/>
<keyword evidence="6" id="KW-1185">Reference proteome</keyword>
<reference evidence="5 6" key="1">
    <citation type="journal article" date="2015" name="Genome Biol. Evol.">
        <title>Phylogenomic analyses indicate that early fungi evolved digesting cell walls of algal ancestors of land plants.</title>
        <authorList>
            <person name="Chang Y."/>
            <person name="Wang S."/>
            <person name="Sekimoto S."/>
            <person name="Aerts A.L."/>
            <person name="Choi C."/>
            <person name="Clum A."/>
            <person name="LaButti K.M."/>
            <person name="Lindquist E.A."/>
            <person name="Yee Ngan C."/>
            <person name="Ohm R.A."/>
            <person name="Salamov A.A."/>
            <person name="Grigoriev I.V."/>
            <person name="Spatafora J.W."/>
            <person name="Berbee M.L."/>
        </authorList>
    </citation>
    <scope>NUCLEOTIDE SEQUENCE [LARGE SCALE GENOMIC DNA]</scope>
    <source>
        <strain evidence="5 6">JEL478</strain>
    </source>
</reference>
<dbReference type="Proteomes" id="UP000070544">
    <property type="component" value="Unassembled WGS sequence"/>
</dbReference>
<dbReference type="GO" id="GO:0004553">
    <property type="term" value="F:hydrolase activity, hydrolyzing O-glycosyl compounds"/>
    <property type="evidence" value="ECO:0007669"/>
    <property type="project" value="InterPro"/>
</dbReference>
<dbReference type="GO" id="GO:0005975">
    <property type="term" value="P:carbohydrate metabolic process"/>
    <property type="evidence" value="ECO:0007669"/>
    <property type="project" value="InterPro"/>
</dbReference>
<dbReference type="InterPro" id="IPR013320">
    <property type="entry name" value="ConA-like_dom_sf"/>
</dbReference>
<feature type="domain" description="GH16" evidence="4">
    <location>
        <begin position="53"/>
        <end position="285"/>
    </location>
</feature>
<gene>
    <name evidence="5" type="ORF">M427DRAFT_155882</name>
</gene>
<evidence type="ECO:0000259" key="4">
    <source>
        <dbReference type="PROSITE" id="PS51762"/>
    </source>
</evidence>
<dbReference type="PROSITE" id="PS51762">
    <property type="entry name" value="GH16_2"/>
    <property type="match status" value="1"/>
</dbReference>
<keyword evidence="3" id="KW-0326">Glycosidase</keyword>
<proteinExistence type="predicted"/>
<dbReference type="InterPro" id="IPR050546">
    <property type="entry name" value="Glycosyl_Hydrlase_16"/>
</dbReference>
<evidence type="ECO:0000256" key="2">
    <source>
        <dbReference type="ARBA" id="ARBA00022801"/>
    </source>
</evidence>
<name>A0A139ADQ0_GONPJ</name>
<organism evidence="5 6">
    <name type="scientific">Gonapodya prolifera (strain JEL478)</name>
    <name type="common">Monoblepharis prolifera</name>
    <dbReference type="NCBI Taxonomy" id="1344416"/>
    <lineage>
        <taxon>Eukaryota</taxon>
        <taxon>Fungi</taxon>
        <taxon>Fungi incertae sedis</taxon>
        <taxon>Chytridiomycota</taxon>
        <taxon>Chytridiomycota incertae sedis</taxon>
        <taxon>Monoblepharidomycetes</taxon>
        <taxon>Monoblepharidales</taxon>
        <taxon>Gonapodyaceae</taxon>
        <taxon>Gonapodya</taxon>
    </lineage>
</organism>
<sequence length="295" mass="32046">MRPRLAGRGAGDGYACVSGNYTFGNATLALNGTGVGIAMGGNKTDVNGTGMNDTWAIVTRATTIVREPVTNPPPFNETIYPASTWRVNPEGKYSINETTGALTMVLRHSLIPATSGRYEGVATTLGWSRRVGFGKVRAEMDVGGVASGVVGAMVIAAPEGDEIDFEWVGANTSQVWTNWFRSGIPEYGRGMAHEIPGVDKGGSHEYGIEWTEDLIRWSVDSVPVRTIYRVQYPRPDPPYDGGWLFPTRRGDVEIGVWDGGSSNEGTREWAGGFVDWGDAGQEYWVKVGWVKVECW</sequence>
<protein>
    <submittedName>
        <fullName evidence="5">Glycoside hydrolase family 16 protein</fullName>
    </submittedName>
</protein>
<evidence type="ECO:0000313" key="5">
    <source>
        <dbReference type="EMBL" id="KXS14565.1"/>
    </source>
</evidence>
<keyword evidence="2 5" id="KW-0378">Hydrolase</keyword>
<dbReference type="Pfam" id="PF00722">
    <property type="entry name" value="Glyco_hydro_16"/>
    <property type="match status" value="1"/>
</dbReference>
<evidence type="ECO:0000256" key="1">
    <source>
        <dbReference type="ARBA" id="ARBA00022729"/>
    </source>
</evidence>
<evidence type="ECO:0000256" key="3">
    <source>
        <dbReference type="ARBA" id="ARBA00023295"/>
    </source>
</evidence>
<dbReference type="Gene3D" id="2.60.120.200">
    <property type="match status" value="1"/>
</dbReference>
<dbReference type="PANTHER" id="PTHR10963:SF22">
    <property type="entry name" value="GLYCOSIDASE CRH2-RELATED"/>
    <property type="match status" value="1"/>
</dbReference>
<accession>A0A139ADQ0</accession>